<dbReference type="AlphaFoldDB" id="A0A9X1WCQ8"/>
<proteinExistence type="predicted"/>
<keyword evidence="2" id="KW-1185">Reference proteome</keyword>
<gene>
    <name evidence="1" type="ORF">LNL84_13610</name>
</gene>
<comment type="caution">
    <text evidence="1">The sequence shown here is derived from an EMBL/GenBank/DDBJ whole genome shotgun (WGS) entry which is preliminary data.</text>
</comment>
<dbReference type="InterPro" id="IPR019639">
    <property type="entry name" value="DUF2505"/>
</dbReference>
<evidence type="ECO:0000313" key="1">
    <source>
        <dbReference type="EMBL" id="MCJ2377869.1"/>
    </source>
</evidence>
<dbReference type="Pfam" id="PF10698">
    <property type="entry name" value="DUF2505"/>
    <property type="match status" value="1"/>
</dbReference>
<name>A0A9X1WCQ8_9VIBR</name>
<evidence type="ECO:0000313" key="2">
    <source>
        <dbReference type="Proteomes" id="UP001139488"/>
    </source>
</evidence>
<sequence>MKRIELIHAYAASLDEVIRFFSETDLIEEKYAELGARHTQVLELAETDDGFRTRTERQIPAQVPSVLKAVLGDSNRIRQQEQWHWLDDDTISCDLVVDIVGVPVTVQGEMRLIAFDDNQRCENHVTILVSASLPLIGGTLRDFVARDIKRLAEAEFEHIQQQIAVSTA</sequence>
<organism evidence="1 2">
    <name type="scientific">Vibrio gelatinilyticus</name>
    <dbReference type="NCBI Taxonomy" id="2893468"/>
    <lineage>
        <taxon>Bacteria</taxon>
        <taxon>Pseudomonadati</taxon>
        <taxon>Pseudomonadota</taxon>
        <taxon>Gammaproteobacteria</taxon>
        <taxon>Vibrionales</taxon>
        <taxon>Vibrionaceae</taxon>
        <taxon>Vibrio</taxon>
    </lineage>
</organism>
<dbReference type="EMBL" id="JAJNNZ010000011">
    <property type="protein sequence ID" value="MCJ2377869.1"/>
    <property type="molecule type" value="Genomic_DNA"/>
</dbReference>
<dbReference type="RefSeq" id="WP_244358117.1">
    <property type="nucleotide sequence ID" value="NZ_JAJNNZ010000011.1"/>
</dbReference>
<reference evidence="1" key="1">
    <citation type="submission" date="2021-11" db="EMBL/GenBank/DDBJ databases">
        <title>Vibrio ZSDE26 sp. nov. and Vibrio ZSDZ34 sp. nov., isolated from coastal seawater in Qingdao.</title>
        <authorList>
            <person name="Zhang P."/>
        </authorList>
    </citation>
    <scope>NUCLEOTIDE SEQUENCE</scope>
    <source>
        <strain evidence="1">ZSDZ34</strain>
    </source>
</reference>
<accession>A0A9X1WCQ8</accession>
<protein>
    <submittedName>
        <fullName evidence="1">DUF2505 domain-containing protein</fullName>
    </submittedName>
</protein>
<dbReference type="Proteomes" id="UP001139488">
    <property type="component" value="Unassembled WGS sequence"/>
</dbReference>